<dbReference type="EMBL" id="CAICTM010000267">
    <property type="protein sequence ID" value="CAB9506486.1"/>
    <property type="molecule type" value="Genomic_DNA"/>
</dbReference>
<dbReference type="InterPro" id="IPR036873">
    <property type="entry name" value="Rhodanese-like_dom_sf"/>
</dbReference>
<dbReference type="Proteomes" id="UP001153069">
    <property type="component" value="Unassembled WGS sequence"/>
</dbReference>
<feature type="domain" description="Rhodanese" evidence="1">
    <location>
        <begin position="27"/>
        <end position="124"/>
    </location>
</feature>
<keyword evidence="3" id="KW-1185">Reference proteome</keyword>
<gene>
    <name evidence="2" type="ORF">SEMRO_268_G103770.1</name>
</gene>
<dbReference type="OrthoDB" id="46869at2759"/>
<dbReference type="PROSITE" id="PS50206">
    <property type="entry name" value="RHODANESE_3"/>
    <property type="match status" value="1"/>
</dbReference>
<evidence type="ECO:0000313" key="3">
    <source>
        <dbReference type="Proteomes" id="UP001153069"/>
    </source>
</evidence>
<accession>A0A9N8H9U6</accession>
<organism evidence="2 3">
    <name type="scientific">Seminavis robusta</name>
    <dbReference type="NCBI Taxonomy" id="568900"/>
    <lineage>
        <taxon>Eukaryota</taxon>
        <taxon>Sar</taxon>
        <taxon>Stramenopiles</taxon>
        <taxon>Ochrophyta</taxon>
        <taxon>Bacillariophyta</taxon>
        <taxon>Bacillariophyceae</taxon>
        <taxon>Bacillariophycidae</taxon>
        <taxon>Naviculales</taxon>
        <taxon>Naviculaceae</taxon>
        <taxon>Seminavis</taxon>
    </lineage>
</organism>
<dbReference type="AlphaFoldDB" id="A0A9N8H9U6"/>
<dbReference type="Pfam" id="PF00581">
    <property type="entry name" value="Rhodanese"/>
    <property type="match status" value="1"/>
</dbReference>
<proteinExistence type="predicted"/>
<evidence type="ECO:0000313" key="2">
    <source>
        <dbReference type="EMBL" id="CAB9506486.1"/>
    </source>
</evidence>
<dbReference type="Gene3D" id="3.40.250.10">
    <property type="entry name" value="Rhodanese-like domain"/>
    <property type="match status" value="1"/>
</dbReference>
<sequence>MSLAPDYETRAQMNDFASPKEIVDALARPGTVVLDVRTEDEIAEAKLETPDSVHWTKTGCSRTQCPALETDPSQFVKDKNATVIVYCASGARANRAKITLEKQGYTKVLNGGGLKDMLVYPQLDI</sequence>
<dbReference type="InterPro" id="IPR001763">
    <property type="entry name" value="Rhodanese-like_dom"/>
</dbReference>
<dbReference type="SUPFAM" id="SSF52821">
    <property type="entry name" value="Rhodanese/Cell cycle control phosphatase"/>
    <property type="match status" value="1"/>
</dbReference>
<comment type="caution">
    <text evidence="2">The sequence shown here is derived from an EMBL/GenBank/DDBJ whole genome shotgun (WGS) entry which is preliminary data.</text>
</comment>
<name>A0A9N8H9U6_9STRA</name>
<evidence type="ECO:0000259" key="1">
    <source>
        <dbReference type="PROSITE" id="PS50206"/>
    </source>
</evidence>
<dbReference type="SMART" id="SM00450">
    <property type="entry name" value="RHOD"/>
    <property type="match status" value="1"/>
</dbReference>
<dbReference type="CDD" id="cd00158">
    <property type="entry name" value="RHOD"/>
    <property type="match status" value="1"/>
</dbReference>
<protein>
    <submittedName>
        <fullName evidence="2">GlpE protein</fullName>
    </submittedName>
</protein>
<reference evidence="2" key="1">
    <citation type="submission" date="2020-06" db="EMBL/GenBank/DDBJ databases">
        <authorList>
            <consortium name="Plant Systems Biology data submission"/>
        </authorList>
    </citation>
    <scope>NUCLEOTIDE SEQUENCE</scope>
    <source>
        <strain evidence="2">D6</strain>
    </source>
</reference>